<dbReference type="WBParaSite" id="HDID_0000706401-mRNA-1">
    <property type="protein sequence ID" value="HDID_0000706401-mRNA-1"/>
    <property type="gene ID" value="HDID_0000706401"/>
</dbReference>
<proteinExistence type="predicted"/>
<reference evidence="6" key="1">
    <citation type="submission" date="2016-04" db="UniProtKB">
        <authorList>
            <consortium name="WormBaseParasite"/>
        </authorList>
    </citation>
    <scope>IDENTIFICATION</scope>
</reference>
<reference evidence="4 5" key="2">
    <citation type="submission" date="2018-11" db="EMBL/GenBank/DDBJ databases">
        <authorList>
            <consortium name="Pathogen Informatics"/>
        </authorList>
    </citation>
    <scope>NUCLEOTIDE SEQUENCE [LARGE SCALE GENOMIC DNA]</scope>
</reference>
<feature type="compositionally biased region" description="Polar residues" evidence="2">
    <location>
        <begin position="679"/>
        <end position="689"/>
    </location>
</feature>
<evidence type="ECO:0000313" key="4">
    <source>
        <dbReference type="EMBL" id="VDL59380.1"/>
    </source>
</evidence>
<dbReference type="EMBL" id="UYSG01010901">
    <property type="protein sequence ID" value="VDL59380.1"/>
    <property type="molecule type" value="Genomic_DNA"/>
</dbReference>
<dbReference type="AlphaFoldDB" id="A0A158QE97"/>
<keyword evidence="3" id="KW-0472">Membrane</keyword>
<name>A0A158QE97_HYMDI</name>
<sequence length="977" mass="110129">MQFLTGLTQKDREAAFSYYKVALKEVRQRGHCISSIHRLLALLSKEKSGDEELMLTLQHLIISNTACEGLCYDIWLRLLEMIIFLESFRPQKTIDKSAISAFHHLRNWQKELSNGSKRVWKLANENEPLTKRQRAQLWYSCFNDRLLLEKLTNKDQSSGGESSRHVTFENGQNLLKSVGKSLVPEGKLLPNNLSTFTRTTDPNFHSSDIAMSDGVLTNDRVDSYNIKPKIAPNVTEAGTNSTNKHFEDDPISSKLSGLLNSKQFGGTRKLSFRTESGVLNTSLKDDTGQNVRSPASISHSEARKLISEMSTGSDIIRTPSPELARLGNTMRNSDKNAHRLDSYLAAAEAAEMFVAQLHSNSNVEISTIVLRKSCSDDHLLKAAMARTRSLNDLDGPHTDKTISLSHSLDDTTTYPFDASEHLMSAWDNYQVPYYSSIEGMEPSEPKAKFPETLFWEDLFPDETEALDFEQHLHQPQGTTRQIDEWSFEGLSSTPLSSLEGNEMIDANNGRSESSEALLESGDRDPFSEDDPASLPHSSEKHDKCLQTEMEESVNGTLTPSAFLNNSQSVIAHDTNTTHTSGYESGPDAVNSLFQRSALCSINNSEEVNTKTAAPTYPASRNFGVQVVRSGHYDTTYAIREESPDCTLLFEGVESDFITQSERDMMKLRDFLLEILASSSGKNDPSLSTTSDKKQKQAKCSDAFTGPRSVYNLMRCFSCMRKSAEQNSKLLQSSGDVYSRRREDLSDRQNVFIRWIDNHTKELQELNDFRDKIQELSAKVNALNQVVDSLSNQNSPKRSQTLANESNVLSRDAENLRDLILNWKLQTRNESGPSLLNSPELSDLNELYSECRNKFIDRIMQDVRSLIDQTNSLKSAFSYLGALNERLQITPEAENKTFLNGAKAINYQSNLLLNSERTVKSHLRFITQIPLTFFALLIFITFLYVLDGTEQYFPLRCMRNEWPGCRAIQFYQIGVPPQ</sequence>
<evidence type="ECO:0000256" key="1">
    <source>
        <dbReference type="SAM" id="Coils"/>
    </source>
</evidence>
<keyword evidence="1" id="KW-0175">Coiled coil</keyword>
<evidence type="ECO:0000313" key="6">
    <source>
        <dbReference type="WBParaSite" id="HDID_0000706401-mRNA-1"/>
    </source>
</evidence>
<gene>
    <name evidence="4" type="ORF">HDID_LOCUS7062</name>
</gene>
<accession>A0A158QE97</accession>
<keyword evidence="3" id="KW-0812">Transmembrane</keyword>
<dbReference type="OrthoDB" id="6242738at2759"/>
<feature type="region of interest" description="Disordered" evidence="2">
    <location>
        <begin position="679"/>
        <end position="698"/>
    </location>
</feature>
<feature type="coiled-coil region" evidence="1">
    <location>
        <begin position="755"/>
        <end position="792"/>
    </location>
</feature>
<evidence type="ECO:0000256" key="2">
    <source>
        <dbReference type="SAM" id="MobiDB-lite"/>
    </source>
</evidence>
<organism evidence="6">
    <name type="scientific">Hymenolepis diminuta</name>
    <name type="common">Rat tapeworm</name>
    <dbReference type="NCBI Taxonomy" id="6216"/>
    <lineage>
        <taxon>Eukaryota</taxon>
        <taxon>Metazoa</taxon>
        <taxon>Spiralia</taxon>
        <taxon>Lophotrochozoa</taxon>
        <taxon>Platyhelminthes</taxon>
        <taxon>Cestoda</taxon>
        <taxon>Eucestoda</taxon>
        <taxon>Cyclophyllidea</taxon>
        <taxon>Hymenolepididae</taxon>
        <taxon>Hymenolepis</taxon>
    </lineage>
</organism>
<evidence type="ECO:0000256" key="3">
    <source>
        <dbReference type="SAM" id="Phobius"/>
    </source>
</evidence>
<feature type="compositionally biased region" description="Polar residues" evidence="2">
    <location>
        <begin position="281"/>
        <end position="299"/>
    </location>
</feature>
<protein>
    <submittedName>
        <fullName evidence="6">KASH domain-containing protein</fullName>
    </submittedName>
</protein>
<feature type="region of interest" description="Disordered" evidence="2">
    <location>
        <begin position="281"/>
        <end position="300"/>
    </location>
</feature>
<dbReference type="Proteomes" id="UP000274504">
    <property type="component" value="Unassembled WGS sequence"/>
</dbReference>
<feature type="region of interest" description="Disordered" evidence="2">
    <location>
        <begin position="472"/>
        <end position="541"/>
    </location>
</feature>
<feature type="compositionally biased region" description="Polar residues" evidence="2">
    <location>
        <begin position="489"/>
        <end position="499"/>
    </location>
</feature>
<feature type="transmembrane region" description="Helical" evidence="3">
    <location>
        <begin position="924"/>
        <end position="945"/>
    </location>
</feature>
<keyword evidence="3" id="KW-1133">Transmembrane helix</keyword>
<evidence type="ECO:0000313" key="5">
    <source>
        <dbReference type="Proteomes" id="UP000274504"/>
    </source>
</evidence>